<accession>F2DJ17</accession>
<protein>
    <submittedName>
        <fullName evidence="1">Predicted protein</fullName>
    </submittedName>
</protein>
<dbReference type="AlphaFoldDB" id="F2DJ17"/>
<name>F2DJ17_HORVV</name>
<sequence length="50" mass="5887">MANLKLIDKIVNAKSTFDFKKQHLEKLATARVRNDTEDFSLIYQNSFLNR</sequence>
<evidence type="ECO:0000313" key="1">
    <source>
        <dbReference type="EMBL" id="BAJ95088.1"/>
    </source>
</evidence>
<organism evidence="1">
    <name type="scientific">Hordeum vulgare subsp. vulgare</name>
    <name type="common">Domesticated barley</name>
    <dbReference type="NCBI Taxonomy" id="112509"/>
    <lineage>
        <taxon>Eukaryota</taxon>
        <taxon>Viridiplantae</taxon>
        <taxon>Streptophyta</taxon>
        <taxon>Embryophyta</taxon>
        <taxon>Tracheophyta</taxon>
        <taxon>Spermatophyta</taxon>
        <taxon>Magnoliopsida</taxon>
        <taxon>Liliopsida</taxon>
        <taxon>Poales</taxon>
        <taxon>Poaceae</taxon>
        <taxon>BOP clade</taxon>
        <taxon>Pooideae</taxon>
        <taxon>Triticodae</taxon>
        <taxon>Triticeae</taxon>
        <taxon>Hordeinae</taxon>
        <taxon>Hordeum</taxon>
    </lineage>
</organism>
<proteinExistence type="evidence at transcript level"/>
<dbReference type="EMBL" id="AK363885">
    <property type="protein sequence ID" value="BAJ95088.1"/>
    <property type="molecule type" value="mRNA"/>
</dbReference>
<reference evidence="1" key="1">
    <citation type="journal article" date="2011" name="Plant Physiol.">
        <title>Comprehensive sequence analysis of 24,783 barley full-length cDNAs derived from 12 clone libraries.</title>
        <authorList>
            <person name="Matsumoto T."/>
            <person name="Tanaka T."/>
            <person name="Sakai H."/>
            <person name="Amano N."/>
            <person name="Kanamori H."/>
            <person name="Kurita K."/>
            <person name="Kikuta A."/>
            <person name="Kamiya K."/>
            <person name="Yamamoto M."/>
            <person name="Ikawa H."/>
            <person name="Fujii N."/>
            <person name="Hori K."/>
            <person name="Itoh T."/>
            <person name="Sato K."/>
        </authorList>
    </citation>
    <scope>NUCLEOTIDE SEQUENCE</scope>
    <source>
        <tissue evidence="1">Shoot and root</tissue>
    </source>
</reference>